<keyword evidence="3" id="KW-1185">Reference proteome</keyword>
<feature type="compositionally biased region" description="Basic and acidic residues" evidence="1">
    <location>
        <begin position="29"/>
        <end position="42"/>
    </location>
</feature>
<gene>
    <name evidence="2" type="ORF">SSEG_06831</name>
</gene>
<protein>
    <submittedName>
        <fullName evidence="2">Uncharacterized protein</fullName>
    </submittedName>
</protein>
<accession>B5I597</accession>
<dbReference type="RefSeq" id="WP_007380119.1">
    <property type="nucleotide sequence ID" value="NZ_CM000951.1"/>
</dbReference>
<dbReference type="AlphaFoldDB" id="B5I597"/>
<reference evidence="2" key="1">
    <citation type="submission" date="2009-10" db="EMBL/GenBank/DDBJ databases">
        <title>The genome sequence of Streptomyces sviceus strain ATCC 29083.</title>
        <authorList>
            <consortium name="The Broad Institute Genome Sequencing Platform"/>
            <consortium name="Broad Institute Microbial Sequencing Center"/>
            <person name="Fischbach M."/>
            <person name="Godfrey P."/>
            <person name="Ward D."/>
            <person name="Young S."/>
            <person name="Zeng Q."/>
            <person name="Koehrsen M."/>
            <person name="Alvarado L."/>
            <person name="Berlin A.M."/>
            <person name="Bochicchio J."/>
            <person name="Borenstein D."/>
            <person name="Chapman S.B."/>
            <person name="Chen Z."/>
            <person name="Engels R."/>
            <person name="Freedman E."/>
            <person name="Gellesch M."/>
            <person name="Goldberg J."/>
            <person name="Griggs A."/>
            <person name="Gujja S."/>
            <person name="Heilman E.R."/>
            <person name="Heiman D.I."/>
            <person name="Hepburn T.A."/>
            <person name="Howarth C."/>
            <person name="Jen D."/>
            <person name="Larson L."/>
            <person name="Lewis B."/>
            <person name="Mehta T."/>
            <person name="Park D."/>
            <person name="Pearson M."/>
            <person name="Richards J."/>
            <person name="Roberts A."/>
            <person name="Saif S."/>
            <person name="Shea T.D."/>
            <person name="Shenoy N."/>
            <person name="Sisk P."/>
            <person name="Stolte C."/>
            <person name="Sykes S.N."/>
            <person name="Thomson T."/>
            <person name="Walk T."/>
            <person name="White J."/>
            <person name="Yandava C."/>
            <person name="Straight P."/>
            <person name="Clardy J."/>
            <person name="Hung D."/>
            <person name="Kolter R."/>
            <person name="Mekalanos J."/>
            <person name="Walker S."/>
            <person name="Walsh C.T."/>
            <person name="Wieland-Brown L.C."/>
            <person name="Haas B."/>
            <person name="Nusbaum C."/>
            <person name="Birren B."/>
        </authorList>
    </citation>
    <scope>NUCLEOTIDE SEQUENCE [LARGE SCALE GENOMIC DNA]</scope>
    <source>
        <strain evidence="2">ATCC 29083</strain>
    </source>
</reference>
<proteinExistence type="predicted"/>
<dbReference type="Proteomes" id="UP000002785">
    <property type="component" value="Chromosome"/>
</dbReference>
<evidence type="ECO:0000313" key="2">
    <source>
        <dbReference type="EMBL" id="EDY60252.1"/>
    </source>
</evidence>
<evidence type="ECO:0000313" key="3">
    <source>
        <dbReference type="Proteomes" id="UP000002785"/>
    </source>
</evidence>
<dbReference type="EMBL" id="CM000951">
    <property type="protein sequence ID" value="EDY60252.1"/>
    <property type="molecule type" value="Genomic_DNA"/>
</dbReference>
<dbReference type="OrthoDB" id="4338103at2"/>
<dbReference type="HOGENOM" id="CLU_2959036_0_0_11"/>
<sequence>MDWEAMVFDLRTEAEMRLYSDKVARELAERKGREGNGEKVGEEQAVTAANVATEGERGA</sequence>
<feature type="region of interest" description="Disordered" evidence="1">
    <location>
        <begin position="29"/>
        <end position="59"/>
    </location>
</feature>
<evidence type="ECO:0000256" key="1">
    <source>
        <dbReference type="SAM" id="MobiDB-lite"/>
    </source>
</evidence>
<name>B5I597_STRX2</name>
<organism evidence="2 3">
    <name type="scientific">Streptomyces sviceus (strain ATCC 29083 / DSM 924 / JCM 4929 / NBRC 13980 / NCIMB 11184 / NRRL 5439 / UC 5370)</name>
    <dbReference type="NCBI Taxonomy" id="463191"/>
    <lineage>
        <taxon>Bacteria</taxon>
        <taxon>Bacillati</taxon>
        <taxon>Actinomycetota</taxon>
        <taxon>Actinomycetes</taxon>
        <taxon>Kitasatosporales</taxon>
        <taxon>Streptomycetaceae</taxon>
        <taxon>Streptomyces</taxon>
    </lineage>
</organism>